<feature type="compositionally biased region" description="Basic residues" evidence="2">
    <location>
        <begin position="1"/>
        <end position="13"/>
    </location>
</feature>
<feature type="region of interest" description="Disordered" evidence="2">
    <location>
        <begin position="1"/>
        <end position="25"/>
    </location>
</feature>
<sequence>MHRQQPSKDHRRMANPNISRKESGKDLACLEKAVLNHKNEQFGPVSGQTEVLNGQPDTASAFCKEPGKKDLACVEKTVVNHNNEQFGPEPGIGSCSKLSSTSIVAVNRDQIKTVEEAPHKDNLNTLESKVNDVYRIKWGNLDSDVIPPCKNLGNSIETVAKTIDVSGDSIRCFNVSNSSLEGNTSHSIENSSEKMIITNANGPKKIDDAAPLSASRKCCISDFEHVESISSKVPDGFDILPVESSYSFAIGKSVVMSEAITCIAGKTQEARPKEEAIISISGEIQEETPKEAIIVISEETQGGKHKEKAITTTFGETQEEKLKEEAITCRFGETQDKKPKEEASTSIYGETQKEKPKASISSISGKSQEEKPKEEALTSISARTHKEENNNIHEDIAVDVTEKLEVSEDGVVDVKKLETMNPESVSNVFKLTQKDNNCSIREDASMEIPDVEVSKDSKQLASDVNEVEDASVCVENQRPKELLDTQMMDGLGDGEAGESKERFRQRLWCFLFENLNRAVDELYLLCELECDKEQMAEAILVLEEASSDFRELKSRVEVFESSKKIPSQSSSRGPPANVKADHRRPHALSWEVRRMSNSPQRAEILSSSLEAFKKIQEERARRPPTHDGKGIQSKDPNLLQVNKDPQRNYPEKSDTMPSAREVRLRKQSSVPSDYVQGSSVGEKRLSKSSHIRNAGLPPPNASSSYSEISLLPVKDGPLALDASKSKQESTGSVPEMEKLVPKRDKASIDNRVDKGSKPVDSLKRQVTDKEKEKEKKSPTPWKSMDAWKEQRNWQDILSSPMSSTARVSYSPGLGRRSADARAKVLHNKLMSPERKKRSALDMKREAEEKHTRAMRIRAELENERVQRLQRTSEKLNRVNEWQAVRSTKLREGMHARHQRSESRHEAYLAQVVRRAGDESSKVNEVRFITSLNEENKKLMLRQKLQDSEMRRAEKLQIIKTKQKEDMAREEAVLERRKLLEAEKLQRIAETQRKKEEAQVRREEERRATSAAREARTVEQLRRKEVRAKAQQEEAELLAQKLEERLRESELRRKFYFEQIRERASMDYRDQSPSLRRSSIKEGQSRSNGAGEDYPVNCVGSTLGFGNASQQQPLRRRIKKIRQRLMALKSEFVEPPVGVESGGIGSRAQAGSARAKIGRWLQDLQRLRQARKEGTASIGLIVGDMIKFLENKEPELHACRQSGLLDFIAAALPASHTSKPEAGQVTLYLLQLLKVVLSLSANRGYFLSQNLLPPIIPMLSTALENYIKITASSNSNGSMANSLGSKTSAENLDSVAVVLDGFLWSVTIIMEHAFSDENHLQMRDGLMELIISYQVVHRLRDLFSLFDRPQVEGSPFPYPILSSLNLLAILTTRSRTISSINWEAYSLKIITADQVHETNVAQSSEPNSGSSSSEMKSYVEDLPGYLPPTIVKEQPNECENLSPKNVTSLVEPAVKEDRFGEIPTDIQSNLQADVEVLPMASTVADVGDTTHNLVKEEYSGPNIPQKNEKNTVCFAGEPDDHSQQTNNNGQEASLKQPTEYLVSVFAETGLVSLLSLLTGVLLQANNKQSSEQAAYTLPLNFEETAIGVLRVLNNLALLDLPLLQKMLARPDLQMEFFHLMSFLLSHCASKWKGSTDEVGLLLLQTLSLLGYFAIFHPGNQAVLRWGKRPTILHKVCDLPFVFFSDPGLIPILGGTLVAACYGCEQNRGLIQLELSTDMLLSLLKSCKSYLSSLENATTDEPLVDNSNIAPAIEPKKISSDLPVKSSRHNPMNSRAMVGKSSVLGRTGKYGKVKSCTSHRDAKGMKVCEEWPPKRSLPVSEVSSSLMLHSRFPSSFLDRAEEFFASCEY</sequence>
<feature type="region of interest" description="Disordered" evidence="2">
    <location>
        <begin position="722"/>
        <end position="782"/>
    </location>
</feature>
<gene>
    <name evidence="4" type="ORF">AMTR_s00110p00041250</name>
</gene>
<feature type="compositionally biased region" description="Basic and acidic residues" evidence="2">
    <location>
        <begin position="367"/>
        <end position="376"/>
    </location>
</feature>
<feature type="coiled-coil region" evidence="1">
    <location>
        <begin position="843"/>
        <end position="878"/>
    </location>
</feature>
<proteinExistence type="predicted"/>
<evidence type="ECO:0000256" key="1">
    <source>
        <dbReference type="SAM" id="Coils"/>
    </source>
</evidence>
<feature type="region of interest" description="Disordered" evidence="2">
    <location>
        <begin position="560"/>
        <end position="583"/>
    </location>
</feature>
<feature type="compositionally biased region" description="Basic and acidic residues" evidence="2">
    <location>
        <begin position="644"/>
        <end position="664"/>
    </location>
</feature>
<feature type="compositionally biased region" description="Basic and acidic residues" evidence="2">
    <location>
        <begin position="735"/>
        <end position="777"/>
    </location>
</feature>
<feature type="domain" description="S phase cyclin A-associated protein in the endoplasmic reticulum N-terminal" evidence="3">
    <location>
        <begin position="498"/>
        <end position="600"/>
    </location>
</feature>
<keyword evidence="1" id="KW-0175">Coiled coil</keyword>
<feature type="compositionally biased region" description="Basic and acidic residues" evidence="2">
    <location>
        <begin position="332"/>
        <end position="343"/>
    </location>
</feature>
<feature type="compositionally biased region" description="Polar residues" evidence="2">
    <location>
        <begin position="667"/>
        <end position="679"/>
    </location>
</feature>
<dbReference type="HOGENOM" id="CLU_002282_0_0_1"/>
<feature type="compositionally biased region" description="Basic and acidic residues" evidence="2">
    <location>
        <begin position="618"/>
        <end position="629"/>
    </location>
</feature>
<protein>
    <recommendedName>
        <fullName evidence="3">S phase cyclin A-associated protein in the endoplasmic reticulum N-terminal domain-containing protein</fullName>
    </recommendedName>
</protein>
<name>W1NW95_AMBTC</name>
<feature type="region of interest" description="Disordered" evidence="2">
    <location>
        <begin position="989"/>
        <end position="1015"/>
    </location>
</feature>
<dbReference type="Pfam" id="PF16501">
    <property type="entry name" value="SCAPER_N"/>
    <property type="match status" value="1"/>
</dbReference>
<dbReference type="eggNOG" id="KOG4722">
    <property type="taxonomic scope" value="Eukaryota"/>
</dbReference>
<dbReference type="PANTHER" id="PTHR31434:SF2">
    <property type="entry name" value="S PHASE CYCLIN A-ASSOCIATED PROTEIN IN THE ENDOPLASMIC RETICULUM"/>
    <property type="match status" value="1"/>
</dbReference>
<evidence type="ECO:0000313" key="4">
    <source>
        <dbReference type="EMBL" id="ERM99892.1"/>
    </source>
</evidence>
<dbReference type="Proteomes" id="UP000017836">
    <property type="component" value="Unassembled WGS sequence"/>
</dbReference>
<evidence type="ECO:0000256" key="2">
    <source>
        <dbReference type="SAM" id="MobiDB-lite"/>
    </source>
</evidence>
<evidence type="ECO:0000259" key="3">
    <source>
        <dbReference type="Pfam" id="PF16501"/>
    </source>
</evidence>
<dbReference type="InterPro" id="IPR032446">
    <property type="entry name" value="SCAPER_N"/>
</dbReference>
<feature type="region of interest" description="Disordered" evidence="2">
    <location>
        <begin position="618"/>
        <end position="705"/>
    </location>
</feature>
<keyword evidence="5" id="KW-1185">Reference proteome</keyword>
<dbReference type="EMBL" id="KI394965">
    <property type="protein sequence ID" value="ERM99892.1"/>
    <property type="molecule type" value="Genomic_DNA"/>
</dbReference>
<feature type="region of interest" description="Disordered" evidence="2">
    <location>
        <begin position="1067"/>
        <end position="1092"/>
    </location>
</feature>
<dbReference type="Gramene" id="ERM99892">
    <property type="protein sequence ID" value="ERM99892"/>
    <property type="gene ID" value="AMTR_s00110p00041250"/>
</dbReference>
<dbReference type="PANTHER" id="PTHR31434">
    <property type="entry name" value="S PHASE CYCLIN A-ASSOCIATED PROTEIN IN THE ENDOPLASMIC RETICULUM"/>
    <property type="match status" value="1"/>
</dbReference>
<reference evidence="5" key="1">
    <citation type="journal article" date="2013" name="Science">
        <title>The Amborella genome and the evolution of flowering plants.</title>
        <authorList>
            <consortium name="Amborella Genome Project"/>
        </authorList>
    </citation>
    <scope>NUCLEOTIDE SEQUENCE [LARGE SCALE GENOMIC DNA]</scope>
</reference>
<feature type="region of interest" description="Disordered" evidence="2">
    <location>
        <begin position="332"/>
        <end position="392"/>
    </location>
</feature>
<evidence type="ECO:0000313" key="5">
    <source>
        <dbReference type="Proteomes" id="UP000017836"/>
    </source>
</evidence>
<dbReference type="STRING" id="13333.W1NW95"/>
<accession>W1NW95</accession>
<organism evidence="4 5">
    <name type="scientific">Amborella trichopoda</name>
    <dbReference type="NCBI Taxonomy" id="13333"/>
    <lineage>
        <taxon>Eukaryota</taxon>
        <taxon>Viridiplantae</taxon>
        <taxon>Streptophyta</taxon>
        <taxon>Embryophyta</taxon>
        <taxon>Tracheophyta</taxon>
        <taxon>Spermatophyta</taxon>
        <taxon>Magnoliopsida</taxon>
        <taxon>Amborellales</taxon>
        <taxon>Amborellaceae</taxon>
        <taxon>Amborella</taxon>
    </lineage>
</organism>
<dbReference type="OMA" id="QSWVGGF"/>